<reference evidence="1 2" key="1">
    <citation type="submission" date="2019-05" db="EMBL/GenBank/DDBJ databases">
        <title>The metagenome of a microbial culture collection derived from dairy environment covers the genomic content of the human microbiome.</title>
        <authorList>
            <person name="Roder T."/>
            <person name="Wuthrich D."/>
            <person name="Sattari Z."/>
            <person name="Von Ah U."/>
            <person name="Bar C."/>
            <person name="Ronchi F."/>
            <person name="Macpherson A.J."/>
            <person name="Ganal-Vonarburg S.C."/>
            <person name="Bruggmann R."/>
            <person name="Vergeres G."/>
        </authorList>
    </citation>
    <scope>NUCLEOTIDE SEQUENCE [LARGE SCALE GENOMIC DNA]</scope>
    <source>
        <strain evidence="1 2">FAM 24227</strain>
    </source>
</reference>
<sequence length="113" mass="12932">MSNLEEIKDLKQRLGNEIVIAAEDELILNEFQDIGVKIKSLQDEQNLLKQDVIDILEDYELARYENNKGLISYSKASTRNSIDSAKLRKELPDVAEKYTKTSNVKASVRFKAK</sequence>
<dbReference type="OrthoDB" id="46225at2"/>
<dbReference type="EMBL" id="VBSP01000002">
    <property type="protein sequence ID" value="TLQ49304.1"/>
    <property type="molecule type" value="Genomic_DNA"/>
</dbReference>
<proteinExistence type="predicted"/>
<gene>
    <name evidence="1" type="ORF">FEZ33_01340</name>
</gene>
<evidence type="ECO:0000313" key="1">
    <source>
        <dbReference type="EMBL" id="TLQ49304.1"/>
    </source>
</evidence>
<dbReference type="RefSeq" id="WP_138403586.1">
    <property type="nucleotide sequence ID" value="NZ_VBSP01000002.1"/>
</dbReference>
<name>A0A5R9EGK4_9LACT</name>
<protein>
    <submittedName>
        <fullName evidence="1">Uncharacterized protein</fullName>
    </submittedName>
</protein>
<dbReference type="Proteomes" id="UP000306420">
    <property type="component" value="Unassembled WGS sequence"/>
</dbReference>
<organism evidence="1 2">
    <name type="scientific">Ruoffia tabacinasalis</name>
    <dbReference type="NCBI Taxonomy" id="87458"/>
    <lineage>
        <taxon>Bacteria</taxon>
        <taxon>Bacillati</taxon>
        <taxon>Bacillota</taxon>
        <taxon>Bacilli</taxon>
        <taxon>Lactobacillales</taxon>
        <taxon>Aerococcaceae</taxon>
        <taxon>Ruoffia</taxon>
    </lineage>
</organism>
<dbReference type="AlphaFoldDB" id="A0A5R9EGK4"/>
<accession>A0A5R9EGK4</accession>
<comment type="caution">
    <text evidence="1">The sequence shown here is derived from an EMBL/GenBank/DDBJ whole genome shotgun (WGS) entry which is preliminary data.</text>
</comment>
<evidence type="ECO:0000313" key="2">
    <source>
        <dbReference type="Proteomes" id="UP000306420"/>
    </source>
</evidence>